<reference evidence="3" key="1">
    <citation type="submission" date="2021-01" db="EMBL/GenBank/DDBJ databases">
        <title>Whole genome shotgun sequence of Sphaerisporangium rufum NBRC 109079.</title>
        <authorList>
            <person name="Komaki H."/>
            <person name="Tamura T."/>
        </authorList>
    </citation>
    <scope>NUCLEOTIDE SEQUENCE</scope>
    <source>
        <strain evidence="3">NBRC 109079</strain>
    </source>
</reference>
<name>A0A919R5B1_9ACTN</name>
<dbReference type="InterPro" id="IPR027417">
    <property type="entry name" value="P-loop_NTPase"/>
</dbReference>
<dbReference type="RefSeq" id="WP_203987493.1">
    <property type="nucleotide sequence ID" value="NZ_BOOU01000052.1"/>
</dbReference>
<evidence type="ECO:0000313" key="3">
    <source>
        <dbReference type="EMBL" id="GII78676.1"/>
    </source>
</evidence>
<keyword evidence="2" id="KW-0472">Membrane</keyword>
<keyword evidence="2" id="KW-0812">Transmembrane</keyword>
<protein>
    <recommendedName>
        <fullName evidence="5">NACHT domain-containing protein</fullName>
    </recommendedName>
</protein>
<feature type="transmembrane region" description="Helical" evidence="2">
    <location>
        <begin position="511"/>
        <end position="528"/>
    </location>
</feature>
<dbReference type="Gene3D" id="3.40.50.300">
    <property type="entry name" value="P-loop containing nucleotide triphosphate hydrolases"/>
    <property type="match status" value="1"/>
</dbReference>
<dbReference type="EMBL" id="BOOU01000052">
    <property type="protein sequence ID" value="GII78676.1"/>
    <property type="molecule type" value="Genomic_DNA"/>
</dbReference>
<feature type="transmembrane region" description="Helical" evidence="2">
    <location>
        <begin position="534"/>
        <end position="554"/>
    </location>
</feature>
<dbReference type="Proteomes" id="UP000655287">
    <property type="component" value="Unassembled WGS sequence"/>
</dbReference>
<proteinExistence type="predicted"/>
<keyword evidence="4" id="KW-1185">Reference proteome</keyword>
<gene>
    <name evidence="3" type="ORF">Sru01_36580</name>
</gene>
<comment type="caution">
    <text evidence="3">The sequence shown here is derived from an EMBL/GenBank/DDBJ whole genome shotgun (WGS) entry which is preliminary data.</text>
</comment>
<dbReference type="SUPFAM" id="SSF52540">
    <property type="entry name" value="P-loop containing nucleoside triphosphate hydrolases"/>
    <property type="match status" value="1"/>
</dbReference>
<dbReference type="AlphaFoldDB" id="A0A919R5B1"/>
<evidence type="ECO:0000256" key="2">
    <source>
        <dbReference type="SAM" id="Phobius"/>
    </source>
</evidence>
<evidence type="ECO:0000256" key="1">
    <source>
        <dbReference type="SAM" id="MobiDB-lite"/>
    </source>
</evidence>
<feature type="transmembrane region" description="Helical" evidence="2">
    <location>
        <begin position="588"/>
        <end position="609"/>
    </location>
</feature>
<keyword evidence="2" id="KW-1133">Transmembrane helix</keyword>
<feature type="region of interest" description="Disordered" evidence="1">
    <location>
        <begin position="708"/>
        <end position="730"/>
    </location>
</feature>
<evidence type="ECO:0008006" key="5">
    <source>
        <dbReference type="Google" id="ProtNLM"/>
    </source>
</evidence>
<organism evidence="3 4">
    <name type="scientific">Sphaerisporangium rufum</name>
    <dbReference type="NCBI Taxonomy" id="1381558"/>
    <lineage>
        <taxon>Bacteria</taxon>
        <taxon>Bacillati</taxon>
        <taxon>Actinomycetota</taxon>
        <taxon>Actinomycetes</taxon>
        <taxon>Streptosporangiales</taxon>
        <taxon>Streptosporangiaceae</taxon>
        <taxon>Sphaerisporangium</taxon>
    </lineage>
</organism>
<feature type="transmembrane region" description="Helical" evidence="2">
    <location>
        <begin position="615"/>
        <end position="637"/>
    </location>
</feature>
<sequence length="730" mass="78992">MVGTALAGIATNLVSSPLDDLRLPWWATWPVLALLVYGLAYLAVLALDRPGHAGDPGNPEAARAVALERVRGTWIDGVLRHSLHRTARVELGLAVADGLPRPWRMTATRRHGPDRRPRPASAVPEVYDDLDRAMLIAGAPGAGKSTLLLELLEHLLDRAAADDRQPVPVVLQLPGWAAERRPFAEWVAGEVGTRYDIPARYAEAWLHGDRLALLLDGLDEVAEKYREDCVQEINAFRGEHRLTPLVVCSRTTDYEKLTARLDVYGTLTVLPLERATVERFLREGGAGLAGMRAALAADPGLWELLDSPLLLSVMALAYRDGGPVAAPGEPGDGPRRWLLFDTYTATMVRRRPDPRFGVEQTVTWLAFLAHQMNRDAQVLFTPDRVRETWAIDAGGRFLLDDGAGLMGLAGASLLAIPGYLAAGLPGALGAIAVGSLFGRPRSVAYPPLRLDLLHLTLRVDEERRETRFGRTRWAQAVHTLKRDFGLLTGRERRFERRYRIRLHHDRKVRRARPAALGAGAAAGALFGWDQGWPAVAGGAAAVAVVMTVAGVVVWRFAEAVYQAEPGPRWSEVPGPRVRGVLAEGVRTALALGTAAGTFTGLVVALTSLAARGLAVGALVAFGTFLYGLGALGGQAAIQQYLLRRGLRRAGLFPLPSRPFLDHAVRCQFMRPAGEGYLFVHRSLLEYLASLTDARGRVKPDHVHRFAAGDSAPFVPSAGSKPAESGGRSPG</sequence>
<accession>A0A919R5B1</accession>
<evidence type="ECO:0000313" key="4">
    <source>
        <dbReference type="Proteomes" id="UP000655287"/>
    </source>
</evidence>
<feature type="transmembrane region" description="Helical" evidence="2">
    <location>
        <begin position="25"/>
        <end position="47"/>
    </location>
</feature>